<dbReference type="RefSeq" id="XP_029239450.1">
    <property type="nucleotide sequence ID" value="XM_029380656.1"/>
</dbReference>
<dbReference type="OMA" id="EYATRWL"/>
<feature type="transmembrane region" description="Helical" evidence="1">
    <location>
        <begin position="236"/>
        <end position="257"/>
    </location>
</feature>
<feature type="transmembrane region" description="Helical" evidence="1">
    <location>
        <begin position="18"/>
        <end position="42"/>
    </location>
</feature>
<protein>
    <submittedName>
        <fullName evidence="2">Uncharacterized protein</fullName>
    </submittedName>
</protein>
<feature type="transmembrane region" description="Helical" evidence="1">
    <location>
        <begin position="263"/>
        <end position="283"/>
    </location>
</feature>
<dbReference type="GeneID" id="40327636"/>
<feature type="transmembrane region" description="Helical" evidence="1">
    <location>
        <begin position="141"/>
        <end position="160"/>
    </location>
</feature>
<reference evidence="2 3" key="1">
    <citation type="journal article" date="2018" name="BMC Genomics">
        <title>Genomic comparison of Trypanosoma conorhini and Trypanosoma rangeli to Trypanosoma cruzi strains of high and low virulence.</title>
        <authorList>
            <person name="Bradwell K.R."/>
            <person name="Koparde V.N."/>
            <person name="Matveyev A.V."/>
            <person name="Serrano M.G."/>
            <person name="Alves J.M."/>
            <person name="Parikh H."/>
            <person name="Huang B."/>
            <person name="Lee V."/>
            <person name="Espinosa-Alvarez O."/>
            <person name="Ortiz P.A."/>
            <person name="Costa-Martins A.G."/>
            <person name="Teixeira M.M."/>
            <person name="Buck G.A."/>
        </authorList>
    </citation>
    <scope>NUCLEOTIDE SEQUENCE [LARGE SCALE GENOMIC DNA]</scope>
    <source>
        <strain evidence="2 3">AM80</strain>
    </source>
</reference>
<keyword evidence="1" id="KW-0472">Membrane</keyword>
<comment type="caution">
    <text evidence="2">The sequence shown here is derived from an EMBL/GenBank/DDBJ whole genome shotgun (WGS) entry which is preliminary data.</text>
</comment>
<feature type="transmembrane region" description="Helical" evidence="1">
    <location>
        <begin position="317"/>
        <end position="338"/>
    </location>
</feature>
<evidence type="ECO:0000313" key="3">
    <source>
        <dbReference type="Proteomes" id="UP000283634"/>
    </source>
</evidence>
<dbReference type="AlphaFoldDB" id="A0A3S5IRH6"/>
<dbReference type="OrthoDB" id="252095at2759"/>
<accession>A0A3S5IRH6</accession>
<organism evidence="2 3">
    <name type="scientific">Trypanosoma rangeli</name>
    <dbReference type="NCBI Taxonomy" id="5698"/>
    <lineage>
        <taxon>Eukaryota</taxon>
        <taxon>Discoba</taxon>
        <taxon>Euglenozoa</taxon>
        <taxon>Kinetoplastea</taxon>
        <taxon>Metakinetoplastina</taxon>
        <taxon>Trypanosomatida</taxon>
        <taxon>Trypanosomatidae</taxon>
        <taxon>Trypanosoma</taxon>
        <taxon>Herpetosoma</taxon>
    </lineage>
</organism>
<keyword evidence="1" id="KW-0812">Transmembrane</keyword>
<gene>
    <name evidence="2" type="ORF">TraAM80_03703</name>
</gene>
<sequence length="378" mass="41966">MLAKPSVDIFSTVADAVLIPPCSVLLASSFSGCILNVLFNCLQYKDNLKRIFHVSTKLSQKTDGICDATTELTPIEIDPLLGHWTSTLGPYKREFLNGCEAAAGASPPMPVVSVVDSTLLESFQSVRLEAQRMVFVYNPTYMLIASAKSLVMLLVLQYHYDYGGGWERFVVCSAANLMSGLLAPVLEYATRWLLPLDHESGAPVVVVEPEEPADAVLIVEVLGHISRLELEDLGTVMIQGVAFIVFGAVLLPALLVFCLPGLASFLWVFVPLWALHMVVRRLYYRCTYSTMQSPPRGRISRRLTPAAEFAKAALLKVLTLFMLQWSVQCSFLFGLILLKGGGYNEALYIEVKHQLWGCYDPLNMTSFQWFCFASQILF</sequence>
<evidence type="ECO:0000313" key="2">
    <source>
        <dbReference type="EMBL" id="RNF06782.1"/>
    </source>
</evidence>
<dbReference type="PROSITE" id="PS51257">
    <property type="entry name" value="PROKAR_LIPOPROTEIN"/>
    <property type="match status" value="1"/>
</dbReference>
<dbReference type="VEuPathDB" id="TriTrypDB:TRSC58_00172"/>
<keyword evidence="3" id="KW-1185">Reference proteome</keyword>
<dbReference type="EMBL" id="MKGL01000101">
    <property type="protein sequence ID" value="RNF06782.1"/>
    <property type="molecule type" value="Genomic_DNA"/>
</dbReference>
<name>A0A3S5IRH6_TRYRA</name>
<evidence type="ECO:0000256" key="1">
    <source>
        <dbReference type="SAM" id="Phobius"/>
    </source>
</evidence>
<proteinExistence type="predicted"/>
<dbReference type="Proteomes" id="UP000283634">
    <property type="component" value="Unassembled WGS sequence"/>
</dbReference>
<keyword evidence="1" id="KW-1133">Transmembrane helix</keyword>